<dbReference type="Proteomes" id="UP000694300">
    <property type="component" value="Unassembled WGS sequence"/>
</dbReference>
<protein>
    <recommendedName>
        <fullName evidence="1">methylenetetrahydrofolate dehydrogenase (NADP(+))</fullName>
        <ecNumber evidence="1">1.5.1.5</ecNumber>
    </recommendedName>
</protein>
<evidence type="ECO:0000256" key="2">
    <source>
        <dbReference type="ARBA" id="ARBA00022605"/>
    </source>
</evidence>
<evidence type="ECO:0000259" key="4">
    <source>
        <dbReference type="Pfam" id="PF00763"/>
    </source>
</evidence>
<keyword evidence="7" id="KW-1185">Reference proteome</keyword>
<dbReference type="Pfam" id="PF02882">
    <property type="entry name" value="THF_DHG_CYH_C"/>
    <property type="match status" value="1"/>
</dbReference>
<dbReference type="EMBL" id="JADQDF010000002">
    <property type="protein sequence ID" value="MBW0132459.1"/>
    <property type="molecule type" value="Genomic_DNA"/>
</dbReference>
<dbReference type="PANTHER" id="PTHR48099">
    <property type="entry name" value="C-1-TETRAHYDROFOLATE SYNTHASE, CYTOPLASMIC-RELATED"/>
    <property type="match status" value="1"/>
</dbReference>
<dbReference type="InterPro" id="IPR020631">
    <property type="entry name" value="THF_DH/CycHdrlase_NAD-bd_dom"/>
</dbReference>
<feature type="compositionally biased region" description="Basic and acidic residues" evidence="3">
    <location>
        <begin position="424"/>
        <end position="436"/>
    </location>
</feature>
<feature type="region of interest" description="Disordered" evidence="3">
    <location>
        <begin position="306"/>
        <end position="436"/>
    </location>
</feature>
<dbReference type="PANTHER" id="PTHR48099:SF5">
    <property type="entry name" value="C-1-TETRAHYDROFOLATE SYNTHASE, CYTOPLASMIC"/>
    <property type="match status" value="1"/>
</dbReference>
<dbReference type="InterPro" id="IPR020630">
    <property type="entry name" value="THF_DH/CycHdrlase_cat_dom"/>
</dbReference>
<feature type="domain" description="Tetrahydrofolate dehydrogenase/cyclohydrolase NAD(P)-binding" evidence="5">
    <location>
        <begin position="133"/>
        <end position="262"/>
    </location>
</feature>
<feature type="compositionally biased region" description="Basic and acidic residues" evidence="3">
    <location>
        <begin position="372"/>
        <end position="411"/>
    </location>
</feature>
<sequence>MPGRAILREVLAAYQEPFRQAILERGTRVLILRFTASTSDAWAARVPAAVISAEQKVRMFTALGARVDSLAIPDTTEPGELVDRLAAANEASDIAAIIVQTPPPPRLRDALDLIEPTKDIDALGADSPRLACATADGIVRIAHPFLTPDTDIAVVGALGFVGSGVVRLLREHGHTPLELDKGHDLRQLRDVDIVISTTGHAGLLTAEHLHTGHRLVVDAGFIPQPDGARGDVDPAAAHLPAAINPVPGGVGPVEMATLAERLTVQQAAPHLAPWRYLPPIRADHPVDIAEPATLTTAHRTVAELVDLTPPPAAEPASTGRDRAAAPPPHPAREPDDVELERQTLTAPSPVLPPEAPPPSTAADPQGPTRTIDQIRDTLAEVRRALDAPRPHRDADRSDRALEPTGPDRADDQTQSPSRPADPAPPERGHDEGPELH</sequence>
<comment type="caution">
    <text evidence="6">The sequence shown here is derived from an EMBL/GenBank/DDBJ whole genome shotgun (WGS) entry which is preliminary data.</text>
</comment>
<dbReference type="RefSeq" id="WP_218596578.1">
    <property type="nucleotide sequence ID" value="NZ_JADQDF010000002.1"/>
</dbReference>
<gene>
    <name evidence="6" type="ORF">I4I82_32965</name>
</gene>
<evidence type="ECO:0000313" key="7">
    <source>
        <dbReference type="Proteomes" id="UP000694300"/>
    </source>
</evidence>
<dbReference type="Pfam" id="PF00763">
    <property type="entry name" value="THF_DHG_CYH"/>
    <property type="match status" value="1"/>
</dbReference>
<accession>A0ABS6UJQ6</accession>
<evidence type="ECO:0000313" key="6">
    <source>
        <dbReference type="EMBL" id="MBW0132459.1"/>
    </source>
</evidence>
<feature type="compositionally biased region" description="Pro residues" evidence="3">
    <location>
        <begin position="349"/>
        <end position="359"/>
    </location>
</feature>
<evidence type="ECO:0000256" key="3">
    <source>
        <dbReference type="SAM" id="MobiDB-lite"/>
    </source>
</evidence>
<dbReference type="EC" id="1.5.1.5" evidence="1"/>
<proteinExistence type="predicted"/>
<reference evidence="6 7" key="1">
    <citation type="submission" date="2020-11" db="EMBL/GenBank/DDBJ databases">
        <title>Pseudonocardia abyssalis sp. nov. and Pseudonocardia oceani sp. nov., description and phylogenomic analysis of two novel actinomycetes isolated from the deep Southern Ocean.</title>
        <authorList>
            <person name="Parra J."/>
        </authorList>
    </citation>
    <scope>NUCLEOTIDE SEQUENCE [LARGE SCALE GENOMIC DNA]</scope>
    <source>
        <strain evidence="7">KRD185</strain>
    </source>
</reference>
<evidence type="ECO:0000256" key="1">
    <source>
        <dbReference type="ARBA" id="ARBA00012859"/>
    </source>
</evidence>
<organism evidence="6 7">
    <name type="scientific">Pseudonocardia oceani</name>
    <dbReference type="NCBI Taxonomy" id="2792013"/>
    <lineage>
        <taxon>Bacteria</taxon>
        <taxon>Bacillati</taxon>
        <taxon>Actinomycetota</taxon>
        <taxon>Actinomycetes</taxon>
        <taxon>Pseudonocardiales</taxon>
        <taxon>Pseudonocardiaceae</taxon>
        <taxon>Pseudonocardia</taxon>
    </lineage>
</organism>
<feature type="domain" description="Tetrahydrofolate dehydrogenase/cyclohydrolase catalytic" evidence="4">
    <location>
        <begin position="47"/>
        <end position="121"/>
    </location>
</feature>
<evidence type="ECO:0000259" key="5">
    <source>
        <dbReference type="Pfam" id="PF02882"/>
    </source>
</evidence>
<name>A0ABS6UJQ6_9PSEU</name>
<keyword evidence="2" id="KW-0028">Amino-acid biosynthesis</keyword>